<evidence type="ECO:0000256" key="3">
    <source>
        <dbReference type="ARBA" id="ARBA00022475"/>
    </source>
</evidence>
<dbReference type="Gene3D" id="3.30.240.20">
    <property type="entry name" value="bsu07140 like domains"/>
    <property type="match status" value="1"/>
</dbReference>
<keyword evidence="10" id="KW-1185">Reference proteome</keyword>
<dbReference type="PANTHER" id="PTHR34582:SF2">
    <property type="entry name" value="UPF0702 TRANSMEMBRANE PROTEIN YDFR"/>
    <property type="match status" value="1"/>
</dbReference>
<evidence type="ECO:0000256" key="5">
    <source>
        <dbReference type="ARBA" id="ARBA00022989"/>
    </source>
</evidence>
<dbReference type="Proteomes" id="UP000077881">
    <property type="component" value="Unassembled WGS sequence"/>
</dbReference>
<dbReference type="RefSeq" id="WP_064467854.1">
    <property type="nucleotide sequence ID" value="NZ_LDJR01000031.1"/>
</dbReference>
<sequence>MNIIWQTLLIFIIGSALLRVSGRKTISEMTMPQTIIMLMLGTLLIEPVSGNGLWTTFGVAALLLFTLMVTEYFQLKSDKIETIISGKAISVIENGMINENNMSKLRLTVEQLEERLRQKGISSIADVQMATMEVNGQLGYHLKENKQPATKEDIQQLVQLIQNGYQNEEKKSRIKDNIFSEMVEKEKSDSANYLQ</sequence>
<keyword evidence="6 7" id="KW-0472">Membrane</keyword>
<feature type="transmembrane region" description="Helical" evidence="7">
    <location>
        <begin position="53"/>
        <end position="73"/>
    </location>
</feature>
<evidence type="ECO:0000313" key="10">
    <source>
        <dbReference type="Proteomes" id="UP000077881"/>
    </source>
</evidence>
<accession>A0A178A061</accession>
<keyword evidence="4 7" id="KW-0812">Transmembrane</keyword>
<keyword evidence="3" id="KW-1003">Cell membrane</keyword>
<name>A0A178A061_9BACI</name>
<dbReference type="GO" id="GO:0005886">
    <property type="term" value="C:plasma membrane"/>
    <property type="evidence" value="ECO:0007669"/>
    <property type="project" value="UniProtKB-SubCell"/>
</dbReference>
<dbReference type="PANTHER" id="PTHR34582">
    <property type="entry name" value="UPF0702 TRANSMEMBRANE PROTEIN YCAP"/>
    <property type="match status" value="1"/>
</dbReference>
<evidence type="ECO:0000256" key="2">
    <source>
        <dbReference type="ARBA" id="ARBA00006448"/>
    </source>
</evidence>
<dbReference type="InterPro" id="IPR023090">
    <property type="entry name" value="UPF0702_alpha/beta_dom_sf"/>
</dbReference>
<dbReference type="Pfam" id="PF04239">
    <property type="entry name" value="DUF421"/>
    <property type="match status" value="1"/>
</dbReference>
<dbReference type="PATRIC" id="fig|217031.6.peg.1489"/>
<feature type="domain" description="YetF C-terminal" evidence="8">
    <location>
        <begin position="76"/>
        <end position="170"/>
    </location>
</feature>
<dbReference type="InterPro" id="IPR007353">
    <property type="entry name" value="DUF421"/>
</dbReference>
<evidence type="ECO:0000256" key="4">
    <source>
        <dbReference type="ARBA" id="ARBA00022692"/>
    </source>
</evidence>
<gene>
    <name evidence="9" type="ORF">ABB05_06865</name>
</gene>
<evidence type="ECO:0000313" key="9">
    <source>
        <dbReference type="EMBL" id="OAK73545.1"/>
    </source>
</evidence>
<comment type="caution">
    <text evidence="9">The sequence shown here is derived from an EMBL/GenBank/DDBJ whole genome shotgun (WGS) entry which is preliminary data.</text>
</comment>
<evidence type="ECO:0000256" key="1">
    <source>
        <dbReference type="ARBA" id="ARBA00004651"/>
    </source>
</evidence>
<protein>
    <submittedName>
        <fullName evidence="9">Membrane protein</fullName>
    </submittedName>
</protein>
<evidence type="ECO:0000256" key="6">
    <source>
        <dbReference type="ARBA" id="ARBA00023136"/>
    </source>
</evidence>
<comment type="subcellular location">
    <subcellularLocation>
        <location evidence="1">Cell membrane</location>
        <topology evidence="1">Multi-pass membrane protein</topology>
    </subcellularLocation>
</comment>
<comment type="similarity">
    <text evidence="2">Belongs to the UPF0702 family.</text>
</comment>
<proteinExistence type="inferred from homology"/>
<dbReference type="AlphaFoldDB" id="A0A178A061"/>
<evidence type="ECO:0000256" key="7">
    <source>
        <dbReference type="SAM" id="Phobius"/>
    </source>
</evidence>
<dbReference type="STRING" id="217031.ABB05_06865"/>
<keyword evidence="5 7" id="KW-1133">Transmembrane helix</keyword>
<evidence type="ECO:0000259" key="8">
    <source>
        <dbReference type="Pfam" id="PF04239"/>
    </source>
</evidence>
<reference evidence="9 10" key="1">
    <citation type="submission" date="2015-05" db="EMBL/GenBank/DDBJ databases">
        <title>Comparison of genome.</title>
        <authorList>
            <person name="Zheng Z."/>
            <person name="Sun M."/>
        </authorList>
    </citation>
    <scope>NUCLEOTIDE SEQUENCE [LARGE SCALE GENOMIC DNA]</scope>
    <source>
        <strain evidence="9 10">G25-74</strain>
    </source>
</reference>
<organism evidence="9 10">
    <name type="scientific">Lederbergia galactosidilytica</name>
    <dbReference type="NCBI Taxonomy" id="217031"/>
    <lineage>
        <taxon>Bacteria</taxon>
        <taxon>Bacillati</taxon>
        <taxon>Bacillota</taxon>
        <taxon>Bacilli</taxon>
        <taxon>Bacillales</taxon>
        <taxon>Bacillaceae</taxon>
        <taxon>Lederbergia</taxon>
    </lineage>
</organism>
<dbReference type="EMBL" id="LDJR01000031">
    <property type="protein sequence ID" value="OAK73545.1"/>
    <property type="molecule type" value="Genomic_DNA"/>
</dbReference>